<reference evidence="2" key="1">
    <citation type="submission" date="2021-01" db="UniProtKB">
        <authorList>
            <consortium name="EnsemblMetazoa"/>
        </authorList>
    </citation>
    <scope>IDENTIFICATION</scope>
</reference>
<feature type="compositionally biased region" description="Polar residues" evidence="1">
    <location>
        <begin position="256"/>
        <end position="271"/>
    </location>
</feature>
<keyword evidence="3" id="KW-1185">Reference proteome</keyword>
<name>A0A7M7KKR2_VARDE</name>
<feature type="region of interest" description="Disordered" evidence="1">
    <location>
        <begin position="226"/>
        <end position="271"/>
    </location>
</feature>
<proteinExistence type="predicted"/>
<dbReference type="OrthoDB" id="10616475at2759"/>
<dbReference type="RefSeq" id="XP_022668366.1">
    <property type="nucleotide sequence ID" value="XM_022812631.1"/>
</dbReference>
<dbReference type="InParanoid" id="A0A7M7KKR2"/>
<dbReference type="GeneID" id="111253359"/>
<feature type="region of interest" description="Disordered" evidence="1">
    <location>
        <begin position="407"/>
        <end position="430"/>
    </location>
</feature>
<organism evidence="2 3">
    <name type="scientific">Varroa destructor</name>
    <name type="common">Honeybee mite</name>
    <dbReference type="NCBI Taxonomy" id="109461"/>
    <lineage>
        <taxon>Eukaryota</taxon>
        <taxon>Metazoa</taxon>
        <taxon>Ecdysozoa</taxon>
        <taxon>Arthropoda</taxon>
        <taxon>Chelicerata</taxon>
        <taxon>Arachnida</taxon>
        <taxon>Acari</taxon>
        <taxon>Parasitiformes</taxon>
        <taxon>Mesostigmata</taxon>
        <taxon>Gamasina</taxon>
        <taxon>Dermanyssoidea</taxon>
        <taxon>Varroidae</taxon>
        <taxon>Varroa</taxon>
    </lineage>
</organism>
<dbReference type="KEGG" id="vde:111253359"/>
<evidence type="ECO:0000313" key="3">
    <source>
        <dbReference type="Proteomes" id="UP000594260"/>
    </source>
</evidence>
<feature type="compositionally biased region" description="Acidic residues" evidence="1">
    <location>
        <begin position="317"/>
        <end position="335"/>
    </location>
</feature>
<sequence length="446" mass="47759">MLYPTRNPECAGGAQPVGPAAAAAQWTHTVPSQMPWTLPPSQRPFSGTGPPNNVFFLRQPVPPTISHFATTPTVTPVSSVVRPTPDIGNPMNLLQAAGAPETLSLNDIANLPKTLPRQLDASQQLVVYPGDPCTSSAPQCFCAAGDITASKPTATGDLFSQNAQRQPFPSTSYCAPRFKRKLRPGHVVSDGGILSSSDESSDAVGGKIFITERMVARMGDLSLRDRQKQGEQCELVGSQSSNQQRAKIGSTEDESSNTLFDRSLPVETSQTQISSTPIMLNNNEPVISQQYNGFGKLVEGYHSNNTNGSSFMKQITLEDDDDDDGNDADADDADFKDDQTVDSPLLICSGVKPTVAANSSIEQRLAMEMIKKSTMAVVLWSPPKTHLAPLTPTASEAVADSSEFCNGSNEMEQQESDSASPNSRVPLIGEMPEPISSMVEDVMEII</sequence>
<evidence type="ECO:0000313" key="2">
    <source>
        <dbReference type="EnsemblMetazoa" id="XP_022668366"/>
    </source>
</evidence>
<dbReference type="Proteomes" id="UP000594260">
    <property type="component" value="Unplaced"/>
</dbReference>
<accession>A0A7M7KKR2</accession>
<feature type="compositionally biased region" description="Polar residues" evidence="1">
    <location>
        <begin position="407"/>
        <end position="423"/>
    </location>
</feature>
<protein>
    <submittedName>
        <fullName evidence="2">Uncharacterized protein</fullName>
    </submittedName>
</protein>
<evidence type="ECO:0000256" key="1">
    <source>
        <dbReference type="SAM" id="MobiDB-lite"/>
    </source>
</evidence>
<dbReference type="EnsemblMetazoa" id="XM_022812631">
    <property type="protein sequence ID" value="XP_022668366"/>
    <property type="gene ID" value="LOC111253359"/>
</dbReference>
<dbReference type="AlphaFoldDB" id="A0A7M7KKR2"/>
<feature type="region of interest" description="Disordered" evidence="1">
    <location>
        <begin position="316"/>
        <end position="338"/>
    </location>
</feature>